<keyword evidence="4" id="KW-1185">Reference proteome</keyword>
<protein>
    <submittedName>
        <fullName evidence="3">Uncharacterized protein</fullName>
    </submittedName>
</protein>
<evidence type="ECO:0000256" key="1">
    <source>
        <dbReference type="SAM" id="MobiDB-lite"/>
    </source>
</evidence>
<name>A0AAW3JPS5_9FIRM</name>
<gene>
    <name evidence="3" type="ORF">APZ18_14120</name>
</gene>
<feature type="transmembrane region" description="Helical" evidence="2">
    <location>
        <begin position="149"/>
        <end position="171"/>
    </location>
</feature>
<keyword evidence="2" id="KW-1133">Transmembrane helix</keyword>
<dbReference type="EMBL" id="LLKB01000006">
    <property type="protein sequence ID" value="KQC84432.1"/>
    <property type="molecule type" value="Genomic_DNA"/>
</dbReference>
<evidence type="ECO:0000256" key="2">
    <source>
        <dbReference type="SAM" id="Phobius"/>
    </source>
</evidence>
<feature type="transmembrane region" description="Helical" evidence="2">
    <location>
        <begin position="191"/>
        <end position="219"/>
    </location>
</feature>
<reference evidence="3 4" key="1">
    <citation type="submission" date="2015-10" db="EMBL/GenBank/DDBJ databases">
        <title>Butyribacter intestini gen. nov., sp. nov., a butyric acid-producing bacterium of the family Lachnospiraceae isolated from the human faeces.</title>
        <authorList>
            <person name="Zou Y."/>
            <person name="Xue W."/>
            <person name="Luo G."/>
            <person name="Lv M."/>
        </authorList>
    </citation>
    <scope>NUCLEOTIDE SEQUENCE [LARGE SCALE GENOMIC DNA]</scope>
    <source>
        <strain evidence="3 4">TF01-11</strain>
    </source>
</reference>
<organism evidence="3 4">
    <name type="scientific">Butyribacter intestini</name>
    <dbReference type="NCBI Taxonomy" id="1703332"/>
    <lineage>
        <taxon>Bacteria</taxon>
        <taxon>Bacillati</taxon>
        <taxon>Bacillota</taxon>
        <taxon>Clostridia</taxon>
        <taxon>Lachnospirales</taxon>
        <taxon>Lachnospiraceae</taxon>
        <taxon>Butyribacter</taxon>
    </lineage>
</organism>
<feature type="compositionally biased region" description="Basic residues" evidence="1">
    <location>
        <begin position="54"/>
        <end position="64"/>
    </location>
</feature>
<feature type="compositionally biased region" description="Basic and acidic residues" evidence="1">
    <location>
        <begin position="42"/>
        <end position="51"/>
    </location>
</feature>
<accession>A0AAW3JPS5</accession>
<sequence>MEENKNDIDELVKSIDSSFKEMSLKDIVATHEEYFGAASLTENEKKEEKPPKQPVKKKPERVKRTKDEDFDMKKKVYKPVQANLKKREDDNKAENPVRVADADRKKIKALNDRKIKNAVEKEKKPEISPEIKEQKKNERIEKIGRAGGWFQTICYMNIPIIGFIYVLVLAFSKKTSEERKDFARGYLIYKVLVWILAIVLLYCLYKLGLGFVDGILSFIKA</sequence>
<evidence type="ECO:0000313" key="3">
    <source>
        <dbReference type="EMBL" id="KQC84432.1"/>
    </source>
</evidence>
<dbReference type="Proteomes" id="UP000050833">
    <property type="component" value="Unassembled WGS sequence"/>
</dbReference>
<dbReference type="AlphaFoldDB" id="A0AAW3JPS5"/>
<feature type="region of interest" description="Disordered" evidence="1">
    <location>
        <begin position="38"/>
        <end position="71"/>
    </location>
</feature>
<evidence type="ECO:0000313" key="4">
    <source>
        <dbReference type="Proteomes" id="UP000050833"/>
    </source>
</evidence>
<dbReference type="RefSeq" id="WP_055946163.1">
    <property type="nucleotide sequence ID" value="NZ_JAQDCV010000003.1"/>
</dbReference>
<keyword evidence="2" id="KW-0812">Transmembrane</keyword>
<proteinExistence type="predicted"/>
<keyword evidence="2" id="KW-0472">Membrane</keyword>
<comment type="caution">
    <text evidence="3">The sequence shown here is derived from an EMBL/GenBank/DDBJ whole genome shotgun (WGS) entry which is preliminary data.</text>
</comment>